<accession>A0ABV1X9J4</accession>
<dbReference type="RefSeq" id="WP_350788754.1">
    <property type="nucleotide sequence ID" value="NZ_JBEPEK010000470.1"/>
</dbReference>
<dbReference type="Proteomes" id="UP001474181">
    <property type="component" value="Unassembled WGS sequence"/>
</dbReference>
<protein>
    <submittedName>
        <fullName evidence="1">Uncharacterized protein</fullName>
    </submittedName>
</protein>
<comment type="caution">
    <text evidence="1">The sequence shown here is derived from an EMBL/GenBank/DDBJ whole genome shotgun (WGS) entry which is preliminary data.</text>
</comment>
<dbReference type="EMBL" id="JBEPEK010000470">
    <property type="protein sequence ID" value="MER7185669.1"/>
    <property type="molecule type" value="Genomic_DNA"/>
</dbReference>
<evidence type="ECO:0000313" key="1">
    <source>
        <dbReference type="EMBL" id="MER7185669.1"/>
    </source>
</evidence>
<reference evidence="1 2" key="1">
    <citation type="submission" date="2024-06" db="EMBL/GenBank/DDBJ databases">
        <title>The Natural Products Discovery Center: Release of the First 8490 Sequenced Strains for Exploring Actinobacteria Biosynthetic Diversity.</title>
        <authorList>
            <person name="Kalkreuter E."/>
            <person name="Kautsar S.A."/>
            <person name="Yang D."/>
            <person name="Bader C.D."/>
            <person name="Teijaro C.N."/>
            <person name="Fluegel L."/>
            <person name="Davis C.M."/>
            <person name="Simpson J.R."/>
            <person name="Lauterbach L."/>
            <person name="Steele A.D."/>
            <person name="Gui C."/>
            <person name="Meng S."/>
            <person name="Li G."/>
            <person name="Viehrig K."/>
            <person name="Ye F."/>
            <person name="Su P."/>
            <person name="Kiefer A.F."/>
            <person name="Nichols A."/>
            <person name="Cepeda A.J."/>
            <person name="Yan W."/>
            <person name="Fan B."/>
            <person name="Jiang Y."/>
            <person name="Adhikari A."/>
            <person name="Zheng C.-J."/>
            <person name="Schuster L."/>
            <person name="Cowan T.M."/>
            <person name="Smanski M.J."/>
            <person name="Chevrette M.G."/>
            <person name="De Carvalho L.P.S."/>
            <person name="Shen B."/>
        </authorList>
    </citation>
    <scope>NUCLEOTIDE SEQUENCE [LARGE SCALE GENOMIC DNA]</scope>
    <source>
        <strain evidence="1 2">NPDC000234</strain>
    </source>
</reference>
<sequence length="241" mass="25106">MPMAGVTDVPRALRGALVAVDESNPVASTVVFQYNPEEMTRRLRARSAAAGTDDDAHGGARDEALRLDGAPIETISLAVELDANDRSAAEDPATALLGVYPQLSALEMMLYPQSATVLANDALDLLGTIELVPPRAPLTLFVWGPGRVLPVRLSGFSIAEQAYDADLTPLRARVDLELRVLSYSDLPVTDPGYHLFLVHQVAKEALAVLGSVSAPLRLGALAAGAAATGISTAGSTAGAAR</sequence>
<organism evidence="1 2">
    <name type="scientific">Streptomyces hyaluromycini</name>
    <dbReference type="NCBI Taxonomy" id="1377993"/>
    <lineage>
        <taxon>Bacteria</taxon>
        <taxon>Bacillati</taxon>
        <taxon>Actinomycetota</taxon>
        <taxon>Actinomycetes</taxon>
        <taxon>Kitasatosporales</taxon>
        <taxon>Streptomycetaceae</taxon>
        <taxon>Streptomyces</taxon>
    </lineage>
</organism>
<evidence type="ECO:0000313" key="2">
    <source>
        <dbReference type="Proteomes" id="UP001474181"/>
    </source>
</evidence>
<gene>
    <name evidence="1" type="ORF">ABT404_40470</name>
</gene>
<keyword evidence="2" id="KW-1185">Reference proteome</keyword>
<proteinExistence type="predicted"/>
<name>A0ABV1X9J4_9ACTN</name>